<evidence type="ECO:0000313" key="7">
    <source>
        <dbReference type="EMBL" id="SFM57224.1"/>
    </source>
</evidence>
<sequence length="417" mass="46678">MNEGARGTSDISQIKNVLSKMVTSTKLKSTAKNAIAYIAPILGIPITLLFISPSEYGFYAVYLALVIVIAPITTLRAEIIYPSITNYSKRLTFRRIALWSSFVFIFFILILTFIFTQFFSFKEYTAFLLPISILFQSLSQIRQGDAVLFKMPEKIIDSRFYQGLMLGIGQPIAVSQWSSFEALAIVDILSRIVFLLALIKIPYEKISSVENEDLYYLNASDYKELFLASIAVTMNGFASQFIIFFSALIYGSAISGAVGAAYRILSAPVRIVSQALQPYFLSEFATCLRNKQSTKEVIINYLKLTTIVGLPLYLIICFFIRIFFDKFIPDWIESIPFIFILAPMFLLSFIVVPISQSLPASGRSSIQLKWEIGRLGIMAIAGTLSLHIAAYYSIGILSGILVISYVMLAITIVKINK</sequence>
<dbReference type="PANTHER" id="PTHR30250:SF11">
    <property type="entry name" value="O-ANTIGEN TRANSPORTER-RELATED"/>
    <property type="match status" value="1"/>
</dbReference>
<dbReference type="RefSeq" id="WP_090670337.1">
    <property type="nucleotide sequence ID" value="NZ_FOUF01000021.1"/>
</dbReference>
<keyword evidence="3 6" id="KW-0812">Transmembrane</keyword>
<dbReference type="AlphaFoldDB" id="A0A1I4RYZ1"/>
<dbReference type="EMBL" id="FOUF01000021">
    <property type="protein sequence ID" value="SFM57224.1"/>
    <property type="molecule type" value="Genomic_DNA"/>
</dbReference>
<keyword evidence="4 6" id="KW-1133">Transmembrane helix</keyword>
<evidence type="ECO:0000256" key="2">
    <source>
        <dbReference type="ARBA" id="ARBA00022475"/>
    </source>
</evidence>
<reference evidence="7 8" key="1">
    <citation type="submission" date="2016-10" db="EMBL/GenBank/DDBJ databases">
        <authorList>
            <person name="de Groot N.N."/>
        </authorList>
    </citation>
    <scope>NUCLEOTIDE SEQUENCE [LARGE SCALE GENOMIC DNA]</scope>
    <source>
        <strain evidence="7 8">Nm146</strain>
    </source>
</reference>
<dbReference type="Proteomes" id="UP000199561">
    <property type="component" value="Unassembled WGS sequence"/>
</dbReference>
<evidence type="ECO:0000313" key="8">
    <source>
        <dbReference type="Proteomes" id="UP000199561"/>
    </source>
</evidence>
<organism evidence="7 8">
    <name type="scientific">Nitrosomonas nitrosa</name>
    <dbReference type="NCBI Taxonomy" id="52442"/>
    <lineage>
        <taxon>Bacteria</taxon>
        <taxon>Pseudomonadati</taxon>
        <taxon>Pseudomonadota</taxon>
        <taxon>Betaproteobacteria</taxon>
        <taxon>Nitrosomonadales</taxon>
        <taxon>Nitrosomonadaceae</taxon>
        <taxon>Nitrosomonas</taxon>
    </lineage>
</organism>
<dbReference type="InterPro" id="IPR050833">
    <property type="entry name" value="Poly_Biosynth_Transport"/>
</dbReference>
<dbReference type="GO" id="GO:0005886">
    <property type="term" value="C:plasma membrane"/>
    <property type="evidence" value="ECO:0007669"/>
    <property type="project" value="UniProtKB-SubCell"/>
</dbReference>
<name>A0A1I4RYZ1_9PROT</name>
<feature type="transmembrane region" description="Helical" evidence="6">
    <location>
        <begin position="335"/>
        <end position="352"/>
    </location>
</feature>
<evidence type="ECO:0000256" key="1">
    <source>
        <dbReference type="ARBA" id="ARBA00004651"/>
    </source>
</evidence>
<feature type="transmembrane region" description="Helical" evidence="6">
    <location>
        <begin position="34"/>
        <end position="51"/>
    </location>
</feature>
<feature type="transmembrane region" description="Helical" evidence="6">
    <location>
        <begin position="301"/>
        <end position="323"/>
    </location>
</feature>
<proteinExistence type="predicted"/>
<feature type="transmembrane region" description="Helical" evidence="6">
    <location>
        <begin position="96"/>
        <end position="118"/>
    </location>
</feature>
<keyword evidence="5 6" id="KW-0472">Membrane</keyword>
<evidence type="ECO:0000256" key="6">
    <source>
        <dbReference type="SAM" id="Phobius"/>
    </source>
</evidence>
<evidence type="ECO:0000256" key="4">
    <source>
        <dbReference type="ARBA" id="ARBA00022989"/>
    </source>
</evidence>
<protein>
    <submittedName>
        <fullName evidence="7">Polysaccharide biosynthesis protein</fullName>
    </submittedName>
</protein>
<dbReference type="STRING" id="52442.SAMN05421880_12148"/>
<keyword evidence="2" id="KW-1003">Cell membrane</keyword>
<evidence type="ECO:0000256" key="5">
    <source>
        <dbReference type="ARBA" id="ARBA00023136"/>
    </source>
</evidence>
<dbReference type="PANTHER" id="PTHR30250">
    <property type="entry name" value="PST FAMILY PREDICTED COLANIC ACID TRANSPORTER"/>
    <property type="match status" value="1"/>
</dbReference>
<accession>A0A1I4RYZ1</accession>
<feature type="transmembrane region" description="Helical" evidence="6">
    <location>
        <begin position="396"/>
        <end position="415"/>
    </location>
</feature>
<evidence type="ECO:0000256" key="3">
    <source>
        <dbReference type="ARBA" id="ARBA00022692"/>
    </source>
</evidence>
<feature type="transmembrane region" description="Helical" evidence="6">
    <location>
        <begin position="372"/>
        <end position="390"/>
    </location>
</feature>
<feature type="transmembrane region" description="Helical" evidence="6">
    <location>
        <begin position="57"/>
        <end position="75"/>
    </location>
</feature>
<comment type="subcellular location">
    <subcellularLocation>
        <location evidence="1">Cell membrane</location>
        <topology evidence="1">Multi-pass membrane protein</topology>
    </subcellularLocation>
</comment>
<feature type="transmembrane region" description="Helical" evidence="6">
    <location>
        <begin position="241"/>
        <end position="265"/>
    </location>
</feature>
<gene>
    <name evidence="7" type="ORF">SAMN05421880_12148</name>
</gene>
<keyword evidence="8" id="KW-1185">Reference proteome</keyword>